<evidence type="ECO:0000313" key="2">
    <source>
        <dbReference type="Proteomes" id="UP000253919"/>
    </source>
</evidence>
<dbReference type="EMBL" id="QASA01000001">
    <property type="protein sequence ID" value="RDC64027.1"/>
    <property type="molecule type" value="Genomic_DNA"/>
</dbReference>
<reference evidence="1 2" key="1">
    <citation type="submission" date="2018-04" db="EMBL/GenBank/DDBJ databases">
        <title>Adhaeribacter sp. HMF7616 genome sequencing and assembly.</title>
        <authorList>
            <person name="Kang H."/>
            <person name="Kang J."/>
            <person name="Cha I."/>
            <person name="Kim H."/>
            <person name="Joh K."/>
        </authorList>
    </citation>
    <scope>NUCLEOTIDE SEQUENCE [LARGE SCALE GENOMIC DNA]</scope>
    <source>
        <strain evidence="1 2">HMF7616</strain>
    </source>
</reference>
<organism evidence="1 2">
    <name type="scientific">Adhaeribacter pallidiroseus</name>
    <dbReference type="NCBI Taxonomy" id="2072847"/>
    <lineage>
        <taxon>Bacteria</taxon>
        <taxon>Pseudomonadati</taxon>
        <taxon>Bacteroidota</taxon>
        <taxon>Cytophagia</taxon>
        <taxon>Cytophagales</taxon>
        <taxon>Hymenobacteraceae</taxon>
        <taxon>Adhaeribacter</taxon>
    </lineage>
</organism>
<comment type="caution">
    <text evidence="1">The sequence shown here is derived from an EMBL/GenBank/DDBJ whole genome shotgun (WGS) entry which is preliminary data.</text>
</comment>
<proteinExistence type="predicted"/>
<dbReference type="Proteomes" id="UP000253919">
    <property type="component" value="Unassembled WGS sequence"/>
</dbReference>
<sequence>MDETTDEILKNTPPITTFPVLMDEVNQPILIYKGGFQLKHGDKIISVIGKVFMIGFQHSDQSFQVKQQIPLSLKYSLYLINLANQN</sequence>
<keyword evidence="2" id="KW-1185">Reference proteome</keyword>
<protein>
    <submittedName>
        <fullName evidence="1">Uncharacterized protein</fullName>
    </submittedName>
</protein>
<dbReference type="AlphaFoldDB" id="A0A369QLA4"/>
<name>A0A369QLA4_9BACT</name>
<evidence type="ECO:0000313" key="1">
    <source>
        <dbReference type="EMBL" id="RDC64027.1"/>
    </source>
</evidence>
<accession>A0A369QLA4</accession>
<dbReference type="RefSeq" id="WP_115373236.1">
    <property type="nucleotide sequence ID" value="NZ_QASA01000001.1"/>
</dbReference>
<gene>
    <name evidence="1" type="ORF">AHMF7616_02637</name>
</gene>